<dbReference type="Pfam" id="PF12146">
    <property type="entry name" value="Hydrolase_4"/>
    <property type="match status" value="1"/>
</dbReference>
<name>W8RT79_9RHOB</name>
<dbReference type="GO" id="GO:0004622">
    <property type="term" value="F:phosphatidylcholine lysophospholipase activity"/>
    <property type="evidence" value="ECO:0007669"/>
    <property type="project" value="UniProtKB-EC"/>
</dbReference>
<dbReference type="InterPro" id="IPR029058">
    <property type="entry name" value="AB_hydrolase_fold"/>
</dbReference>
<dbReference type="PATRIC" id="fig|1294273.3.peg.1977"/>
<keyword evidence="2" id="KW-0378">Hydrolase</keyword>
<dbReference type="SUPFAM" id="SSF53474">
    <property type="entry name" value="alpha/beta-Hydrolases"/>
    <property type="match status" value="1"/>
</dbReference>
<dbReference type="EMBL" id="CP004372">
    <property type="protein sequence ID" value="AHM04358.1"/>
    <property type="molecule type" value="Genomic_DNA"/>
</dbReference>
<dbReference type="EC" id="3.1.1.5" evidence="2"/>
<gene>
    <name evidence="2" type="ORF">roselon_02005</name>
</gene>
<evidence type="ECO:0000313" key="2">
    <source>
        <dbReference type="EMBL" id="AHM04358.1"/>
    </source>
</evidence>
<dbReference type="HOGENOM" id="CLU_026209_10_1_5"/>
<evidence type="ECO:0000259" key="1">
    <source>
        <dbReference type="Pfam" id="PF12146"/>
    </source>
</evidence>
<dbReference type="InterPro" id="IPR051044">
    <property type="entry name" value="MAG_DAG_Lipase"/>
</dbReference>
<organism evidence="2 3">
    <name type="scientific">Roseicyclus elongatus DSM 19469</name>
    <dbReference type="NCBI Taxonomy" id="1294273"/>
    <lineage>
        <taxon>Bacteria</taxon>
        <taxon>Pseudomonadati</taxon>
        <taxon>Pseudomonadota</taxon>
        <taxon>Alphaproteobacteria</taxon>
        <taxon>Rhodobacterales</taxon>
        <taxon>Roseobacteraceae</taxon>
        <taxon>Roseicyclus</taxon>
    </lineage>
</organism>
<accession>W8RT79</accession>
<dbReference type="STRING" id="1294273.roselon_02005"/>
<dbReference type="PANTHER" id="PTHR11614">
    <property type="entry name" value="PHOSPHOLIPASE-RELATED"/>
    <property type="match status" value="1"/>
</dbReference>
<feature type="domain" description="Serine aminopeptidase S33" evidence="1">
    <location>
        <begin position="56"/>
        <end position="305"/>
    </location>
</feature>
<dbReference type="Proteomes" id="UP000019593">
    <property type="component" value="Chromosome"/>
</dbReference>
<dbReference type="KEGG" id="red:roselon_02005"/>
<protein>
    <submittedName>
        <fullName evidence="2">Lysophospholipase L2</fullName>
        <ecNumber evidence="2">3.1.1.5</ecNumber>
    </submittedName>
</protein>
<sequence>MDPPWVETMLTSPSPTGLSPAPFFDEIAEGPKGASAWWVKSADGTQLRLGLWPAREKGTVLLFPGRTEYIEKYGRVAEDLAAAGYSMVAFDWRGQGLADRPRHRRDMGHVTSFDEYREDVAAFRAALAALEVRGPLYLIGHSMGGCIGLRALHDGLPVRAAAFTGPMWGIQMTPFMRSIASVVMGLAGPLGLGTSFAPTTGPWEPMEFDDNPLTTDRGQFDYMMRQTERHPDLALGGPSILWVRAALRETRALMQMPAPQLPALAIVGTRERIIEVPTIHTRMETWPGGRLVEIAGAEHEVLMESPDRRGRSLREITDWFTQHA</sequence>
<reference evidence="2 3" key="1">
    <citation type="submission" date="2013-03" db="EMBL/GenBank/DDBJ databases">
        <authorList>
            <person name="Fiebig A."/>
            <person name="Goeker M."/>
            <person name="Klenk H.-P.P."/>
        </authorList>
    </citation>
    <scope>NUCLEOTIDE SEQUENCE [LARGE SCALE GENOMIC DNA]</scope>
    <source>
        <strain evidence="3">DSM 19469</strain>
    </source>
</reference>
<proteinExistence type="predicted"/>
<dbReference type="eggNOG" id="COG2267">
    <property type="taxonomic scope" value="Bacteria"/>
</dbReference>
<dbReference type="AlphaFoldDB" id="W8RT79"/>
<dbReference type="Gene3D" id="3.40.50.1820">
    <property type="entry name" value="alpha/beta hydrolase"/>
    <property type="match status" value="1"/>
</dbReference>
<dbReference type="InterPro" id="IPR022742">
    <property type="entry name" value="Hydrolase_4"/>
</dbReference>
<evidence type="ECO:0000313" key="3">
    <source>
        <dbReference type="Proteomes" id="UP000019593"/>
    </source>
</evidence>
<keyword evidence="3" id="KW-1185">Reference proteome</keyword>